<keyword evidence="4 5" id="KW-0472">Membrane</keyword>
<sequence>MTYPSATRTGRAPDVCRIKPRCATYRREWTVTGEPYCGGSNMSRFYQSARECARQHPHPGVTEARSKYPRRIEVMEKDHYIVDAEKVISPVKELSHAGVEPSGQPAPQQLHRQLQNRHVAMISMSVTDIIYLMGVGLNGPMNEFAWGRYLTPMVVINHSRHRIVHWNGFRAGKWRTLVTGSWFCPDGIDGDRHSLESLLFTKLIIHFGLVLLVSLVWTFNLAQPIFVLVCFEKFMISFFLFVSISSGPELSASALLIGFWTVKIPMAICQLFHSTVLFKECCFSIEQSFRVHCRDFYFLDNRCFDQFGVNYIYICSAKIFQTKLTGNLLQRGSLVRTFYHILSIYIGEMEFWFSSVKVITIVAVIILGLILDLGAVTGDMIGFRYWKNPGTEEFFVILWLLRKLLTHPIDHLQVDTMICEQVCLIFMDFIFSMRTCPEVLLKCVSNVFSPNVLNVVPTARFCLPIYAAAIAAAEAKNPRVSHRNLPRAIKRVAGRVLGFVSHTYAALPTTSYCMANFYVAQTVYHEHHRSMLVPSNEPRLRLNSATGAKSPFVIAINNAGIKGLSSVINGCLLSFTLSAASSDFKNLTVFTQYRYISSRSLYGLSITGNAPRFLAKTTRNGLPIYCYMIGIMMGSVFPRVNQQLCHHQFRCSLILPSSLSLRIRMLAFMAASQGQVSHIYLSRKNIWLPIKHDQCNWSDELGWYIHHVSHAYIRFRVSELNNSFAGMKVQNFDRSQLPYRSPVGVIGAWCGLISCVIITLLNGFKLFFAVYPFLHLVPADKLHLSLPSITCYFPVAAFVLMFCVHSCLARSPIILTEPGLVERSEIDAIVHIFRLPHFIIKIRFLLFKGRNSTQKLGGEGLENTHVDEPRGSYPLANRTLGIRIANSWSNQGPELVSDVELRNGAQSENIKDKSSRHVSVLARNLSSTIMHHCCLNCLWVTRAVFHFPLLLSSLPRNKIARRYGSFQQTRSRNLSWLH</sequence>
<evidence type="ECO:0000256" key="1">
    <source>
        <dbReference type="ARBA" id="ARBA00004141"/>
    </source>
</evidence>
<dbReference type="PANTHER" id="PTHR43341:SF20">
    <property type="entry name" value="AAT FAMILY AMINO ACID TRANSPORTER"/>
    <property type="match status" value="1"/>
</dbReference>
<comment type="caution">
    <text evidence="7">The sequence shown here is derived from an EMBL/GenBank/DDBJ whole genome shotgun (WGS) entry which is preliminary data.</text>
</comment>
<feature type="domain" description="Amino acid permease/ SLC12A" evidence="6">
    <location>
        <begin position="345"/>
        <end position="396"/>
    </location>
</feature>
<evidence type="ECO:0000256" key="5">
    <source>
        <dbReference type="SAM" id="Phobius"/>
    </source>
</evidence>
<feature type="transmembrane region" description="Helical" evidence="5">
    <location>
        <begin position="784"/>
        <end position="804"/>
    </location>
</feature>
<keyword evidence="3 5" id="KW-1133">Transmembrane helix</keyword>
<dbReference type="InterPro" id="IPR050524">
    <property type="entry name" value="APC_YAT"/>
</dbReference>
<feature type="transmembrane region" description="Helical" evidence="5">
    <location>
        <begin position="250"/>
        <end position="269"/>
    </location>
</feature>
<dbReference type="VEuPathDB" id="FungiDB:VP01_410g10"/>
<dbReference type="EMBL" id="LAVV01009180">
    <property type="protein sequence ID" value="KNZ51059.1"/>
    <property type="molecule type" value="Genomic_DNA"/>
</dbReference>
<evidence type="ECO:0000313" key="7">
    <source>
        <dbReference type="EMBL" id="KNZ51059.1"/>
    </source>
</evidence>
<feature type="domain" description="Amino acid permease/ SLC12A" evidence="6">
    <location>
        <begin position="466"/>
        <end position="636"/>
    </location>
</feature>
<protein>
    <submittedName>
        <fullName evidence="7">AAT family amino acid transporter protein</fullName>
    </submittedName>
</protein>
<dbReference type="AlphaFoldDB" id="A0A0L6URA1"/>
<dbReference type="PANTHER" id="PTHR43341">
    <property type="entry name" value="AMINO ACID PERMEASE"/>
    <property type="match status" value="1"/>
</dbReference>
<keyword evidence="8" id="KW-1185">Reference proteome</keyword>
<name>A0A0L6URA1_9BASI</name>
<feature type="transmembrane region" description="Helical" evidence="5">
    <location>
        <begin position="225"/>
        <end position="244"/>
    </location>
</feature>
<dbReference type="Proteomes" id="UP000037035">
    <property type="component" value="Unassembled WGS sequence"/>
</dbReference>
<evidence type="ECO:0000313" key="8">
    <source>
        <dbReference type="Proteomes" id="UP000037035"/>
    </source>
</evidence>
<feature type="transmembrane region" description="Helical" evidence="5">
    <location>
        <begin position="358"/>
        <end position="377"/>
    </location>
</feature>
<feature type="transmembrane region" description="Helical" evidence="5">
    <location>
        <begin position="743"/>
        <end position="764"/>
    </location>
</feature>
<accession>A0A0L6URA1</accession>
<evidence type="ECO:0000256" key="4">
    <source>
        <dbReference type="ARBA" id="ARBA00023136"/>
    </source>
</evidence>
<keyword evidence="2 5" id="KW-0812">Transmembrane</keyword>
<reference evidence="7 8" key="1">
    <citation type="submission" date="2015-08" db="EMBL/GenBank/DDBJ databases">
        <title>Next Generation Sequencing and Analysis of the Genome of Puccinia sorghi L Schw, the Causal Agent of Maize Common Rust.</title>
        <authorList>
            <person name="Rochi L."/>
            <person name="Burguener G."/>
            <person name="Darino M."/>
            <person name="Turjanski A."/>
            <person name="Kreff E."/>
            <person name="Dieguez M.J."/>
            <person name="Sacco F."/>
        </authorList>
    </citation>
    <scope>NUCLEOTIDE SEQUENCE [LARGE SCALE GENOMIC DNA]</scope>
    <source>
        <strain evidence="7 8">RO10H11247</strain>
    </source>
</reference>
<evidence type="ECO:0000259" key="6">
    <source>
        <dbReference type="Pfam" id="PF00324"/>
    </source>
</evidence>
<organism evidence="7 8">
    <name type="scientific">Puccinia sorghi</name>
    <dbReference type="NCBI Taxonomy" id="27349"/>
    <lineage>
        <taxon>Eukaryota</taxon>
        <taxon>Fungi</taxon>
        <taxon>Dikarya</taxon>
        <taxon>Basidiomycota</taxon>
        <taxon>Pucciniomycotina</taxon>
        <taxon>Pucciniomycetes</taxon>
        <taxon>Pucciniales</taxon>
        <taxon>Pucciniaceae</taxon>
        <taxon>Puccinia</taxon>
    </lineage>
</organism>
<feature type="transmembrane region" description="Helical" evidence="5">
    <location>
        <begin position="622"/>
        <end position="641"/>
    </location>
</feature>
<proteinExistence type="predicted"/>
<feature type="transmembrane region" description="Helical" evidence="5">
    <location>
        <begin position="119"/>
        <end position="137"/>
    </location>
</feature>
<dbReference type="GO" id="GO:0015171">
    <property type="term" value="F:amino acid transmembrane transporter activity"/>
    <property type="evidence" value="ECO:0007669"/>
    <property type="project" value="TreeGrafter"/>
</dbReference>
<feature type="transmembrane region" description="Helical" evidence="5">
    <location>
        <begin position="199"/>
        <end position="218"/>
    </location>
</feature>
<dbReference type="InterPro" id="IPR004841">
    <property type="entry name" value="AA-permease/SLC12A_dom"/>
</dbReference>
<evidence type="ECO:0000256" key="2">
    <source>
        <dbReference type="ARBA" id="ARBA00022692"/>
    </source>
</evidence>
<dbReference type="GO" id="GO:0016020">
    <property type="term" value="C:membrane"/>
    <property type="evidence" value="ECO:0007669"/>
    <property type="project" value="UniProtKB-SubCell"/>
</dbReference>
<dbReference type="OrthoDB" id="3900342at2759"/>
<comment type="subcellular location">
    <subcellularLocation>
        <location evidence="1">Membrane</location>
        <topology evidence="1">Multi-pass membrane protein</topology>
    </subcellularLocation>
</comment>
<dbReference type="Pfam" id="PF00324">
    <property type="entry name" value="AA_permease"/>
    <property type="match status" value="2"/>
</dbReference>
<gene>
    <name evidence="7" type="ORF">VP01_410g10</name>
</gene>
<dbReference type="STRING" id="27349.A0A0L6URA1"/>
<evidence type="ECO:0000256" key="3">
    <source>
        <dbReference type="ARBA" id="ARBA00022989"/>
    </source>
</evidence>
<dbReference type="Gene3D" id="1.20.1740.10">
    <property type="entry name" value="Amino acid/polyamine transporter I"/>
    <property type="match status" value="1"/>
</dbReference>